<proteinExistence type="predicted"/>
<accession>A0A4Y6UCE3</accession>
<protein>
    <submittedName>
        <fullName evidence="2">Uncharacterized protein</fullName>
    </submittedName>
</protein>
<dbReference type="KEGG" id="swf:E3E12_08090"/>
<dbReference type="RefSeq" id="WP_141443860.1">
    <property type="nucleotide sequence ID" value="NZ_CP038231.1"/>
</dbReference>
<evidence type="ECO:0000256" key="1">
    <source>
        <dbReference type="SAM" id="MobiDB-lite"/>
    </source>
</evidence>
<dbReference type="AlphaFoldDB" id="A0A4Y6UCE3"/>
<feature type="region of interest" description="Disordered" evidence="1">
    <location>
        <begin position="215"/>
        <end position="281"/>
    </location>
</feature>
<name>A0A4Y6UCE3_9PROT</name>
<feature type="region of interest" description="Disordered" evidence="1">
    <location>
        <begin position="129"/>
        <end position="179"/>
    </location>
</feature>
<evidence type="ECO:0000313" key="2">
    <source>
        <dbReference type="EMBL" id="QDH14156.1"/>
    </source>
</evidence>
<feature type="region of interest" description="Disordered" evidence="1">
    <location>
        <begin position="312"/>
        <end position="365"/>
    </location>
</feature>
<reference evidence="2 3" key="1">
    <citation type="submission" date="2019-03" db="EMBL/GenBank/DDBJ databases">
        <title>The complete genome sequence of Swingsia_sp. F3b2 LMG30590(T).</title>
        <authorList>
            <person name="Chua K.-O."/>
            <person name="Chan K.-G."/>
            <person name="See-Too W.-S."/>
        </authorList>
    </citation>
    <scope>NUCLEOTIDE SEQUENCE [LARGE SCALE GENOMIC DNA]</scope>
    <source>
        <strain evidence="2 3">F3b2</strain>
    </source>
</reference>
<dbReference type="EMBL" id="CP038231">
    <property type="protein sequence ID" value="QDH14156.1"/>
    <property type="molecule type" value="Genomic_DNA"/>
</dbReference>
<keyword evidence="3" id="KW-1185">Reference proteome</keyword>
<gene>
    <name evidence="2" type="ORF">E3E12_08090</name>
</gene>
<dbReference type="Proteomes" id="UP000318709">
    <property type="component" value="Chromosome"/>
</dbReference>
<feature type="compositionally biased region" description="Low complexity" evidence="1">
    <location>
        <begin position="342"/>
        <end position="360"/>
    </location>
</feature>
<organism evidence="2 3">
    <name type="scientific">Formicincola oecophyllae</name>
    <dbReference type="NCBI Taxonomy" id="2558361"/>
    <lineage>
        <taxon>Bacteria</taxon>
        <taxon>Pseudomonadati</taxon>
        <taxon>Pseudomonadota</taxon>
        <taxon>Alphaproteobacteria</taxon>
        <taxon>Acetobacterales</taxon>
        <taxon>Acetobacteraceae</taxon>
        <taxon>Formicincola</taxon>
    </lineage>
</organism>
<sequence>MRILAAAAPQTPFPEGGLASNAPLGEDFTSWMGHVGATLQNPSLGTANLGPVSLGQGLAGLENGGLAELGLVGASLQALAVEGVGRFTAAVRQQLRAVLPVAKDASQGGTALAVFPLLGTLSKGEAPKATLPQGFPAPNARTQGTAGQRPALAAALPGASNPLRFEGPARRHGVAPASPQQLTVPQPLFLDMNLQPKTAASFRKRDLCLCPVPLRGKTPRQGGGTGMVEKPQNSPLERGGLAALQPQPGPKAPSHPSAFASVASTPKPSRKREGQPNQAAMQSALKTMMAPFMAQAAARAAEAVGVAITRLQRSAKAPSATQPGWRGGWMQGITPRTPSSGANQTQQASPTPTQAAPTPSLGNMAPFMGNQLATIARQAALGL</sequence>
<evidence type="ECO:0000313" key="3">
    <source>
        <dbReference type="Proteomes" id="UP000318709"/>
    </source>
</evidence>